<accession>A0A3P8WCU3</accession>
<dbReference type="GeneTree" id="ENSGT00940000164809"/>
<dbReference type="PANTHER" id="PTHR43827">
    <property type="entry name" value="2,5-DIKETO-D-GLUCONIC ACID REDUCTASE"/>
    <property type="match status" value="1"/>
</dbReference>
<reference evidence="4" key="3">
    <citation type="submission" date="2025-09" db="UniProtKB">
        <authorList>
            <consortium name="Ensembl"/>
        </authorList>
    </citation>
    <scope>IDENTIFICATION</scope>
</reference>
<dbReference type="PANTHER" id="PTHR43827:SF10">
    <property type="entry name" value="ZGC:110366"/>
    <property type="match status" value="1"/>
</dbReference>
<dbReference type="CDD" id="cd19135">
    <property type="entry name" value="AKR_CeZK1290-like"/>
    <property type="match status" value="1"/>
</dbReference>
<evidence type="ECO:0000259" key="3">
    <source>
        <dbReference type="Pfam" id="PF00248"/>
    </source>
</evidence>
<dbReference type="PIRSF" id="PIRSF000097">
    <property type="entry name" value="AKR"/>
    <property type="match status" value="1"/>
</dbReference>
<dbReference type="InterPro" id="IPR023210">
    <property type="entry name" value="NADP_OxRdtase_dom"/>
</dbReference>
<evidence type="ECO:0000256" key="2">
    <source>
        <dbReference type="PIRSR" id="PIRSR000097-3"/>
    </source>
</evidence>
<dbReference type="AlphaFoldDB" id="A0A3P8WCU3"/>
<keyword evidence="5" id="KW-1185">Reference proteome</keyword>
<feature type="site" description="Lowers pKa of active site Tyr" evidence="2">
    <location>
        <position position="79"/>
    </location>
</feature>
<feature type="domain" description="NADP-dependent oxidoreductase" evidence="3">
    <location>
        <begin position="107"/>
        <end position="232"/>
    </location>
</feature>
<dbReference type="SUPFAM" id="SSF51430">
    <property type="entry name" value="NAD(P)-linked oxidoreductase"/>
    <property type="match status" value="1"/>
</dbReference>
<dbReference type="Pfam" id="PF00248">
    <property type="entry name" value="Aldo_ket_red"/>
    <property type="match status" value="1"/>
</dbReference>
<reference evidence="4 5" key="1">
    <citation type="journal article" date="2014" name="Nat. Genet.">
        <title>Whole-genome sequence of a flatfish provides insights into ZW sex chromosome evolution and adaptation to a benthic lifestyle.</title>
        <authorList>
            <person name="Chen S."/>
            <person name="Zhang G."/>
            <person name="Shao C."/>
            <person name="Huang Q."/>
            <person name="Liu G."/>
            <person name="Zhang P."/>
            <person name="Song W."/>
            <person name="An N."/>
            <person name="Chalopin D."/>
            <person name="Volff J.N."/>
            <person name="Hong Y."/>
            <person name="Li Q."/>
            <person name="Sha Z."/>
            <person name="Zhou H."/>
            <person name="Xie M."/>
            <person name="Yu Q."/>
            <person name="Liu Y."/>
            <person name="Xiang H."/>
            <person name="Wang N."/>
            <person name="Wu K."/>
            <person name="Yang C."/>
            <person name="Zhou Q."/>
            <person name="Liao X."/>
            <person name="Yang L."/>
            <person name="Hu Q."/>
            <person name="Zhang J."/>
            <person name="Meng L."/>
            <person name="Jin L."/>
            <person name="Tian Y."/>
            <person name="Lian J."/>
            <person name="Yang J."/>
            <person name="Miao G."/>
            <person name="Liu S."/>
            <person name="Liang Z."/>
            <person name="Yan F."/>
            <person name="Li Y."/>
            <person name="Sun B."/>
            <person name="Zhang H."/>
            <person name="Zhang J."/>
            <person name="Zhu Y."/>
            <person name="Du M."/>
            <person name="Zhao Y."/>
            <person name="Schartl M."/>
            <person name="Tang Q."/>
            <person name="Wang J."/>
        </authorList>
    </citation>
    <scope>NUCLEOTIDE SEQUENCE</scope>
</reference>
<evidence type="ECO:0000256" key="1">
    <source>
        <dbReference type="PIRSR" id="PIRSR000097-1"/>
    </source>
</evidence>
<sequence>MERTWTCPTVPLSNGLQMPIFGIGTSHMGGYSHDAIVFALADCGVCHIDTAKRYSCEEQLGKTIRESGKERSKLWLTNKLWPGDYGFKEAKKACMKSCSAMGVEYFGVCRAIGVSNFLIHHLEQLKEDCSIIPHVNQVEYHPFQQPIQLMKYCHQEGIMFEGYCPLAKGQALNEPTVVQIAEKYKRTPAQICIRWSIQNGVITIPKSTRKERVKENCQVFDFQLEKEDMDMLGTLHDGRHVTWDPTNVP</sequence>
<name>A0A3P8WCU3_CYNSE</name>
<proteinExistence type="predicted"/>
<dbReference type="Gene3D" id="3.20.20.100">
    <property type="entry name" value="NADP-dependent oxidoreductase domain"/>
    <property type="match status" value="2"/>
</dbReference>
<feature type="active site" description="Proton donor" evidence="1">
    <location>
        <position position="54"/>
    </location>
</feature>
<protein>
    <submittedName>
        <fullName evidence="4">Zgc:110366</fullName>
    </submittedName>
</protein>
<organism evidence="4 5">
    <name type="scientific">Cynoglossus semilaevis</name>
    <name type="common">Tongue sole</name>
    <dbReference type="NCBI Taxonomy" id="244447"/>
    <lineage>
        <taxon>Eukaryota</taxon>
        <taxon>Metazoa</taxon>
        <taxon>Chordata</taxon>
        <taxon>Craniata</taxon>
        <taxon>Vertebrata</taxon>
        <taxon>Euteleostomi</taxon>
        <taxon>Actinopterygii</taxon>
        <taxon>Neopterygii</taxon>
        <taxon>Teleostei</taxon>
        <taxon>Neoteleostei</taxon>
        <taxon>Acanthomorphata</taxon>
        <taxon>Carangaria</taxon>
        <taxon>Pleuronectiformes</taxon>
        <taxon>Pleuronectoidei</taxon>
        <taxon>Cynoglossidae</taxon>
        <taxon>Cynoglossinae</taxon>
        <taxon>Cynoglossus</taxon>
    </lineage>
</organism>
<dbReference type="InterPro" id="IPR020471">
    <property type="entry name" value="AKR"/>
</dbReference>
<dbReference type="Ensembl" id="ENSCSET00000025625.1">
    <property type="protein sequence ID" value="ENSCSEP00000025288.1"/>
    <property type="gene ID" value="ENSCSEG00000016144.1"/>
</dbReference>
<reference evidence="4" key="2">
    <citation type="submission" date="2025-08" db="UniProtKB">
        <authorList>
            <consortium name="Ensembl"/>
        </authorList>
    </citation>
    <scope>IDENTIFICATION</scope>
</reference>
<dbReference type="Proteomes" id="UP000265120">
    <property type="component" value="Chromosome 20"/>
</dbReference>
<evidence type="ECO:0000313" key="5">
    <source>
        <dbReference type="Proteomes" id="UP000265120"/>
    </source>
</evidence>
<evidence type="ECO:0000313" key="4">
    <source>
        <dbReference type="Ensembl" id="ENSCSEP00000025288.1"/>
    </source>
</evidence>
<dbReference type="GO" id="GO:0016491">
    <property type="term" value="F:oxidoreductase activity"/>
    <property type="evidence" value="ECO:0007669"/>
    <property type="project" value="InterPro"/>
</dbReference>
<dbReference type="InterPro" id="IPR036812">
    <property type="entry name" value="NAD(P)_OxRdtase_dom_sf"/>
</dbReference>